<feature type="compositionally biased region" description="Low complexity" evidence="9">
    <location>
        <begin position="257"/>
        <end position="267"/>
    </location>
</feature>
<keyword evidence="4" id="KW-0333">Golgi apparatus</keyword>
<dbReference type="GO" id="GO:0000139">
    <property type="term" value="C:Golgi membrane"/>
    <property type="evidence" value="ECO:0007669"/>
    <property type="project" value="UniProtKB-SubCell"/>
</dbReference>
<evidence type="ECO:0000256" key="5">
    <source>
        <dbReference type="ARBA" id="ARBA00023136"/>
    </source>
</evidence>
<evidence type="ECO:0000256" key="2">
    <source>
        <dbReference type="ARBA" id="ARBA00022692"/>
    </source>
</evidence>
<dbReference type="EMBL" id="JACMRX010000002">
    <property type="protein sequence ID" value="KAF7996022.1"/>
    <property type="molecule type" value="Genomic_DNA"/>
</dbReference>
<evidence type="ECO:0000256" key="4">
    <source>
        <dbReference type="ARBA" id="ARBA00023034"/>
    </source>
</evidence>
<feature type="region of interest" description="Disordered" evidence="9">
    <location>
        <begin position="254"/>
        <end position="274"/>
    </location>
</feature>
<protein>
    <recommendedName>
        <fullName evidence="8">SREBP regulating gene protein</fullName>
    </recommendedName>
</protein>
<keyword evidence="2 10" id="KW-0812">Transmembrane</keyword>
<organism evidence="11 12">
    <name type="scientific">Aphidius gifuensis</name>
    <name type="common">Parasitoid wasp</name>
    <dbReference type="NCBI Taxonomy" id="684658"/>
    <lineage>
        <taxon>Eukaryota</taxon>
        <taxon>Metazoa</taxon>
        <taxon>Ecdysozoa</taxon>
        <taxon>Arthropoda</taxon>
        <taxon>Hexapoda</taxon>
        <taxon>Insecta</taxon>
        <taxon>Pterygota</taxon>
        <taxon>Neoptera</taxon>
        <taxon>Endopterygota</taxon>
        <taxon>Hymenoptera</taxon>
        <taxon>Apocrita</taxon>
        <taxon>Ichneumonoidea</taxon>
        <taxon>Braconidae</taxon>
        <taxon>Aphidiinae</taxon>
        <taxon>Aphidius</taxon>
    </lineage>
</organism>
<evidence type="ECO:0000256" key="1">
    <source>
        <dbReference type="ARBA" id="ARBA00004194"/>
    </source>
</evidence>
<dbReference type="Proteomes" id="UP000639338">
    <property type="component" value="Unassembled WGS sequence"/>
</dbReference>
<dbReference type="AlphaFoldDB" id="A0A834Y3E2"/>
<comment type="caution">
    <text evidence="11">The sequence shown here is derived from an EMBL/GenBank/DDBJ whole genome shotgun (WGS) entry which is preliminary data.</text>
</comment>
<sequence>MLISWTTIVGLLRKKIVLGIIFGLSLTYFAISLFAHDKISTTLSTYVDDADESMIIDGDDVPIDDDIDDFSLKLSDADDVNISLNNLQDFGNINSTNTSRSCRNSIQGKVLIVDERGFVCARKEVLPSGCCSLDIVNDQNNDNFNLSKRERYSCDTCTSQGCCAIYEFCVSCCLHPGKKRIKKESHLPQNRRDIQQKYRKIDDTIKQRLRKLDKFQQCLAICRTSSASVRHENTYKNPNLKYCFTNHVIIGNQRSISDSNNNNNGDNVAITSSN</sequence>
<evidence type="ECO:0000256" key="10">
    <source>
        <dbReference type="SAM" id="Phobius"/>
    </source>
</evidence>
<accession>A0A834Y3E2</accession>
<dbReference type="OrthoDB" id="70142at2759"/>
<reference evidence="11 12" key="1">
    <citation type="submission" date="2020-08" db="EMBL/GenBank/DDBJ databases">
        <title>Aphidius gifuensis genome sequencing and assembly.</title>
        <authorList>
            <person name="Du Z."/>
        </authorList>
    </citation>
    <scope>NUCLEOTIDE SEQUENCE [LARGE SCALE GENOMIC DNA]</scope>
    <source>
        <strain evidence="11">YNYX2018</strain>
        <tissue evidence="11">Adults</tissue>
    </source>
</reference>
<evidence type="ECO:0000256" key="7">
    <source>
        <dbReference type="ARBA" id="ARBA00023461"/>
    </source>
</evidence>
<evidence type="ECO:0000256" key="3">
    <source>
        <dbReference type="ARBA" id="ARBA00022989"/>
    </source>
</evidence>
<evidence type="ECO:0000256" key="6">
    <source>
        <dbReference type="ARBA" id="ARBA00023180"/>
    </source>
</evidence>
<feature type="transmembrane region" description="Helical" evidence="10">
    <location>
        <begin position="16"/>
        <end position="35"/>
    </location>
</feature>
<evidence type="ECO:0000313" key="12">
    <source>
        <dbReference type="Proteomes" id="UP000639338"/>
    </source>
</evidence>
<gene>
    <name evidence="11" type="ORF">HCN44_009060</name>
</gene>
<evidence type="ECO:0000256" key="9">
    <source>
        <dbReference type="SAM" id="MobiDB-lite"/>
    </source>
</evidence>
<proteinExistence type="inferred from homology"/>
<evidence type="ECO:0000256" key="8">
    <source>
        <dbReference type="ARBA" id="ARBA00023485"/>
    </source>
</evidence>
<keyword evidence="6" id="KW-0325">Glycoprotein</keyword>
<dbReference type="PANTHER" id="PTHR13481">
    <property type="entry name" value="SREBP REGULATING GENE PROTEIN"/>
    <property type="match status" value="1"/>
</dbReference>
<dbReference type="GO" id="GO:2000640">
    <property type="term" value="P:positive regulation of SREBP signaling pathway"/>
    <property type="evidence" value="ECO:0007669"/>
    <property type="project" value="InterPro"/>
</dbReference>
<keyword evidence="12" id="KW-1185">Reference proteome</keyword>
<keyword evidence="3 10" id="KW-1133">Transmembrane helix</keyword>
<comment type="subcellular location">
    <subcellularLocation>
        <location evidence="1">Golgi apparatus membrane</location>
        <topology evidence="1">Single-pass membrane protein</topology>
    </subcellularLocation>
</comment>
<dbReference type="InterPro" id="IPR019352">
    <property type="entry name" value="SPRING1"/>
</dbReference>
<dbReference type="Pfam" id="PF10218">
    <property type="entry name" value="SPRING1"/>
    <property type="match status" value="1"/>
</dbReference>
<keyword evidence="5 10" id="KW-0472">Membrane</keyword>
<evidence type="ECO:0000313" key="11">
    <source>
        <dbReference type="EMBL" id="KAF7996022.1"/>
    </source>
</evidence>
<name>A0A834Y3E2_APHGI</name>
<dbReference type="PANTHER" id="PTHR13481:SF0">
    <property type="entry name" value="SREBP REGULATING GENE PROTEIN"/>
    <property type="match status" value="1"/>
</dbReference>
<comment type="similarity">
    <text evidence="7">Belongs to the SPRING family.</text>
</comment>